<dbReference type="SMART" id="SM00257">
    <property type="entry name" value="LysM"/>
    <property type="match status" value="1"/>
</dbReference>
<reference evidence="3 4" key="1">
    <citation type="submission" date="2017-07" db="EMBL/GenBank/DDBJ databases">
        <title>Virgibacillus sp. LM2416.</title>
        <authorList>
            <person name="Tak E.J."/>
            <person name="Bae J.-W."/>
        </authorList>
    </citation>
    <scope>NUCLEOTIDE SEQUENCE [LARGE SCALE GENOMIC DNA]</scope>
    <source>
        <strain evidence="3 4">LM2416</strain>
    </source>
</reference>
<dbReference type="Proteomes" id="UP000198312">
    <property type="component" value="Chromosome"/>
</dbReference>
<proteinExistence type="predicted"/>
<feature type="compositionally biased region" description="Basic and acidic residues" evidence="1">
    <location>
        <begin position="192"/>
        <end position="211"/>
    </location>
</feature>
<keyword evidence="4" id="KW-1185">Reference proteome</keyword>
<dbReference type="AlphaFoldDB" id="A0A220U563"/>
<feature type="region of interest" description="Disordered" evidence="1">
    <location>
        <begin position="192"/>
        <end position="306"/>
    </location>
</feature>
<sequence length="372" mass="43524">MSGRRRGILSQDNAVFSFELNESLYFERGQGVDEILGISLEPEISIQPFNDYISIRGVIELNGNYQRVHEADIWENNPDDSDDFSSKRYVEQVFDGERGELSFSHRFPVEISVPIYRVNDMNDVTVSVEYFDYEIPDQNQLRLTSVIAIQGINDSVENPANSEVSEEITEQKEEGLAFNKEDSFRFDIKEQFAEPEIKNEQQKEETEELVRPENTVEVEQQEEEQYEEAQREKEPHEEEKIEEPSEVEEVEFHPSQQETKLQQPQSTAEDRYDEEVELVEETHSNSPKSSLKSTEKNKMEDTDGERIDYLSNIFREDEESYSKMRLCIVQDNDTIETIAERYRVNPLQISKQNHLDDETISEGQLLYIPFKQ</sequence>
<feature type="domain" description="LysM" evidence="2">
    <location>
        <begin position="325"/>
        <end position="368"/>
    </location>
</feature>
<evidence type="ECO:0000256" key="1">
    <source>
        <dbReference type="SAM" id="MobiDB-lite"/>
    </source>
</evidence>
<feature type="compositionally biased region" description="Polar residues" evidence="1">
    <location>
        <begin position="254"/>
        <end position="267"/>
    </location>
</feature>
<feature type="compositionally biased region" description="Basic and acidic residues" evidence="1">
    <location>
        <begin position="293"/>
        <end position="306"/>
    </location>
</feature>
<dbReference type="Gene3D" id="3.10.350.10">
    <property type="entry name" value="LysM domain"/>
    <property type="match status" value="1"/>
</dbReference>
<dbReference type="InterPro" id="IPR018392">
    <property type="entry name" value="LysM"/>
</dbReference>
<name>A0A220U563_9BACI</name>
<feature type="compositionally biased region" description="Basic and acidic residues" evidence="1">
    <location>
        <begin position="228"/>
        <end position="243"/>
    </location>
</feature>
<organism evidence="3 4">
    <name type="scientific">Virgibacillus phasianinus</name>
    <dbReference type="NCBI Taxonomy" id="2017483"/>
    <lineage>
        <taxon>Bacteria</taxon>
        <taxon>Bacillati</taxon>
        <taxon>Bacillota</taxon>
        <taxon>Bacilli</taxon>
        <taxon>Bacillales</taxon>
        <taxon>Bacillaceae</taxon>
        <taxon>Virgibacillus</taxon>
    </lineage>
</organism>
<dbReference type="KEGG" id="vil:CFK37_13330"/>
<protein>
    <submittedName>
        <fullName evidence="3">Stage VI sporulation protein D</fullName>
    </submittedName>
</protein>
<dbReference type="CDD" id="cd00118">
    <property type="entry name" value="LysM"/>
    <property type="match status" value="1"/>
</dbReference>
<accession>A0A220U563</accession>
<dbReference type="Pfam" id="PF20918">
    <property type="entry name" value="SPOCS_spoVID-N"/>
    <property type="match status" value="1"/>
</dbReference>
<gene>
    <name evidence="3" type="primary">spoVID</name>
    <name evidence="3" type="ORF">CFK37_13330</name>
</gene>
<dbReference type="PROSITE" id="PS51782">
    <property type="entry name" value="LYSM"/>
    <property type="match status" value="1"/>
</dbReference>
<dbReference type="InterPro" id="IPR036779">
    <property type="entry name" value="LysM_dom_sf"/>
</dbReference>
<dbReference type="Pfam" id="PF01476">
    <property type="entry name" value="LysM"/>
    <property type="match status" value="1"/>
</dbReference>
<dbReference type="InterPro" id="IPR048862">
    <property type="entry name" value="SPOCS_spoVID_N"/>
</dbReference>
<dbReference type="SUPFAM" id="SSF54106">
    <property type="entry name" value="LysM domain"/>
    <property type="match status" value="1"/>
</dbReference>
<evidence type="ECO:0000313" key="3">
    <source>
        <dbReference type="EMBL" id="ASK63056.1"/>
    </source>
</evidence>
<dbReference type="InterPro" id="IPR014256">
    <property type="entry name" value="Spore_VI_D"/>
</dbReference>
<dbReference type="EMBL" id="CP022315">
    <property type="protein sequence ID" value="ASK63056.1"/>
    <property type="molecule type" value="Genomic_DNA"/>
</dbReference>
<dbReference type="NCBIfam" id="TIGR02907">
    <property type="entry name" value="spore_VI_D"/>
    <property type="match status" value="1"/>
</dbReference>
<evidence type="ECO:0000259" key="2">
    <source>
        <dbReference type="PROSITE" id="PS51782"/>
    </source>
</evidence>
<evidence type="ECO:0000313" key="4">
    <source>
        <dbReference type="Proteomes" id="UP000198312"/>
    </source>
</evidence>